<feature type="active site" description="Phosphoserine intermediate" evidence="2">
    <location>
        <position position="142"/>
    </location>
</feature>
<evidence type="ECO:0000313" key="8">
    <source>
        <dbReference type="Proteomes" id="UP000270649"/>
    </source>
</evidence>
<dbReference type="SMART" id="SM00098">
    <property type="entry name" value="alkPPc"/>
    <property type="match status" value="1"/>
</dbReference>
<feature type="region of interest" description="Disordered" evidence="5">
    <location>
        <begin position="480"/>
        <end position="505"/>
    </location>
</feature>
<comment type="caution">
    <text evidence="7">The sequence shown here is derived from an EMBL/GenBank/DDBJ whole genome shotgun (WGS) entry which is preliminary data.</text>
</comment>
<dbReference type="GO" id="GO:0004035">
    <property type="term" value="F:alkaline phosphatase activity"/>
    <property type="evidence" value="ECO:0007669"/>
    <property type="project" value="TreeGrafter"/>
</dbReference>
<proteinExistence type="inferred from homology"/>
<dbReference type="PANTHER" id="PTHR11596:SF5">
    <property type="entry name" value="ALKALINE PHOSPHATASE"/>
    <property type="match status" value="1"/>
</dbReference>
<dbReference type="CDD" id="cd16012">
    <property type="entry name" value="ALP"/>
    <property type="match status" value="1"/>
</dbReference>
<gene>
    <name evidence="7" type="ORF">D9543_08705</name>
</gene>
<comment type="cofactor">
    <cofactor evidence="3">
        <name>Zn(2+)</name>
        <dbReference type="ChEBI" id="CHEBI:29105"/>
    </cofactor>
    <text evidence="3">Binds 2 Zn(2+) ions.</text>
</comment>
<dbReference type="InterPro" id="IPR017850">
    <property type="entry name" value="Alkaline_phosphatase_core_sf"/>
</dbReference>
<evidence type="ECO:0000313" key="7">
    <source>
        <dbReference type="EMBL" id="RMB58125.1"/>
    </source>
</evidence>
<dbReference type="SUPFAM" id="SSF53649">
    <property type="entry name" value="Alkaline phosphatase-like"/>
    <property type="match status" value="1"/>
</dbReference>
<feature type="binding site" evidence="3">
    <location>
        <position position="349"/>
    </location>
    <ligand>
        <name>Zn(2+)</name>
        <dbReference type="ChEBI" id="CHEBI:29105"/>
        <label>1</label>
    </ligand>
</feature>
<dbReference type="PRINTS" id="PR00113">
    <property type="entry name" value="ALKPHPHTASE"/>
</dbReference>
<name>A0A3M0G050_9CORY</name>
<evidence type="ECO:0000256" key="6">
    <source>
        <dbReference type="SAM" id="Phobius"/>
    </source>
</evidence>
<dbReference type="Gene3D" id="3.40.720.10">
    <property type="entry name" value="Alkaline Phosphatase, subunit A"/>
    <property type="match status" value="1"/>
</dbReference>
<feature type="binding site" evidence="3">
    <location>
        <position position="391"/>
    </location>
    <ligand>
        <name>Zn(2+)</name>
        <dbReference type="ChEBI" id="CHEBI:29105"/>
        <label>2</label>
    </ligand>
</feature>
<evidence type="ECO:0000256" key="4">
    <source>
        <dbReference type="RuleBase" id="RU003946"/>
    </source>
</evidence>
<organism evidence="7 8">
    <name type="scientific">Corynebacterium macginleyi</name>
    <dbReference type="NCBI Taxonomy" id="38290"/>
    <lineage>
        <taxon>Bacteria</taxon>
        <taxon>Bacillati</taxon>
        <taxon>Actinomycetota</taxon>
        <taxon>Actinomycetes</taxon>
        <taxon>Mycobacteriales</taxon>
        <taxon>Corynebacteriaceae</taxon>
        <taxon>Corynebacterium</taxon>
    </lineage>
</organism>
<evidence type="ECO:0000256" key="1">
    <source>
        <dbReference type="ARBA" id="ARBA00022553"/>
    </source>
</evidence>
<dbReference type="InterPro" id="IPR001952">
    <property type="entry name" value="Alkaline_phosphatase"/>
</dbReference>
<accession>A0A3M0G050</accession>
<keyword evidence="6" id="KW-0472">Membrane</keyword>
<feature type="binding site" evidence="3">
    <location>
        <position position="64"/>
    </location>
    <ligand>
        <name>Mg(2+)</name>
        <dbReference type="ChEBI" id="CHEBI:18420"/>
    </ligand>
</feature>
<evidence type="ECO:0000256" key="3">
    <source>
        <dbReference type="PIRSR" id="PIRSR601952-2"/>
    </source>
</evidence>
<comment type="similarity">
    <text evidence="4">Belongs to the alkaline phosphatase family.</text>
</comment>
<dbReference type="Pfam" id="PF00245">
    <property type="entry name" value="Alk_phosphatase"/>
    <property type="match status" value="1"/>
</dbReference>
<dbReference type="PANTHER" id="PTHR11596">
    <property type="entry name" value="ALKALINE PHOSPHATASE"/>
    <property type="match status" value="1"/>
</dbReference>
<feature type="binding site" evidence="3">
    <location>
        <position position="193"/>
    </location>
    <ligand>
        <name>Mg(2+)</name>
        <dbReference type="ChEBI" id="CHEBI:18420"/>
    </ligand>
</feature>
<evidence type="ECO:0000256" key="2">
    <source>
        <dbReference type="PIRSR" id="PIRSR601952-1"/>
    </source>
</evidence>
<dbReference type="Proteomes" id="UP000270649">
    <property type="component" value="Unassembled WGS sequence"/>
</dbReference>
<keyword evidence="3" id="KW-0479">Metal-binding</keyword>
<dbReference type="GO" id="GO:0046872">
    <property type="term" value="F:metal ion binding"/>
    <property type="evidence" value="ECO:0007669"/>
    <property type="project" value="UniProtKB-KW"/>
</dbReference>
<evidence type="ECO:0000256" key="5">
    <source>
        <dbReference type="SAM" id="MobiDB-lite"/>
    </source>
</evidence>
<feature type="binding site" evidence="3">
    <location>
        <position position="340"/>
    </location>
    <ligand>
        <name>Mg(2+)</name>
        <dbReference type="ChEBI" id="CHEBI:18420"/>
    </ligand>
</feature>
<feature type="binding site" evidence="3">
    <location>
        <position position="195"/>
    </location>
    <ligand>
        <name>Mg(2+)</name>
        <dbReference type="ChEBI" id="CHEBI:18420"/>
    </ligand>
</feature>
<keyword evidence="6" id="KW-0812">Transmembrane</keyword>
<feature type="binding site" evidence="3">
    <location>
        <position position="345"/>
    </location>
    <ligand>
        <name>Zn(2+)</name>
        <dbReference type="ChEBI" id="CHEBI:29105"/>
        <label>2</label>
    </ligand>
</feature>
<dbReference type="EMBL" id="REGC01000011">
    <property type="protein sequence ID" value="RMB58125.1"/>
    <property type="molecule type" value="Genomic_DNA"/>
</dbReference>
<keyword evidence="1" id="KW-0597">Phosphoprotein</keyword>
<reference evidence="7 8" key="1">
    <citation type="submission" date="2018-10" db="EMBL/GenBank/DDBJ databases">
        <title>Corynebacterium macginleyi genome sequencing and assembly of the type strain and two clinical samples.</title>
        <authorList>
            <person name="Bernier A.-M."/>
            <person name="Bernard K."/>
        </authorList>
    </citation>
    <scope>NUCLEOTIDE SEQUENCE [LARGE SCALE GENOMIC DNA]</scope>
    <source>
        <strain evidence="7 8">NML 120205</strain>
    </source>
</reference>
<comment type="cofactor">
    <cofactor evidence="3">
        <name>Mg(2+)</name>
        <dbReference type="ChEBI" id="CHEBI:18420"/>
    </cofactor>
    <text evidence="3">Binds 1 Mg(2+) ion.</text>
</comment>
<keyword evidence="3" id="KW-0460">Magnesium</keyword>
<keyword evidence="6" id="KW-1133">Transmembrane helix</keyword>
<feature type="binding site" evidence="3">
    <location>
        <position position="390"/>
    </location>
    <ligand>
        <name>Zn(2+)</name>
        <dbReference type="ChEBI" id="CHEBI:29105"/>
        <label>2</label>
    </ligand>
</feature>
<feature type="transmembrane region" description="Helical" evidence="6">
    <location>
        <begin position="513"/>
        <end position="534"/>
    </location>
</feature>
<keyword evidence="3" id="KW-0862">Zinc</keyword>
<sequence length="552" mass="59459">MGHFSCSQGRYPSVYHFHQGQFMRTTLRIGAAAVAATVATAGAIAPATAAESQGPKNIIYMIGDGMGYGHVAFNNLYETGQSKYLVDGAFSAEGPEELDGESVQRFEDFNRLSMTTYPNNSSYDPHKAWASHEYVDKGYTDSSAAGTAMSTGVKTDNGKLGINEYGHKLENTSERAKKAGKSAGVVSSVPFSHATPAAWAAHNISRNNYLAIADEMFNSDLDVIMGAGHPFYDDDNIKQDEAKYKYVSEEVYNKLSSGASDWNYVETKEQFEALAQGNVAAGQKYFGLAPVASTLQQKRSGESTVPYDIPRNDVVDLSTMTTGALNALGQNDKGFHVMIEGGAIDWSGHGNESARDIEEVQDFNKSVDAAIDWVEENSSWDETLLVVTADHETGYLSGANERAEGKFNSMNGGGNNTLPSDHQWYSTQHTNQVVPFFFKGAGSEAIRAKATNTDPVRGDYIDNTTLAKLTLNEWWIKRDDQGGKDQADESASEQPDNNDAGVGAGEGSSTSGLFAGIAGAGIASLTIAAIAFLAQQLGIITINPHAWRNFFH</sequence>
<protein>
    <submittedName>
        <fullName evidence="7">Alkaline phosphatase</fullName>
    </submittedName>
</protein>
<feature type="binding site" evidence="3">
    <location>
        <position position="64"/>
    </location>
    <ligand>
        <name>Zn(2+)</name>
        <dbReference type="ChEBI" id="CHEBI:29105"/>
        <label>2</label>
    </ligand>
</feature>
<dbReference type="AlphaFoldDB" id="A0A3M0G050"/>